<evidence type="ECO:0000313" key="8">
    <source>
        <dbReference type="EMBL" id="KAK9719534.1"/>
    </source>
</evidence>
<feature type="domain" description="C2H2-type" evidence="7">
    <location>
        <begin position="186"/>
        <end position="213"/>
    </location>
</feature>
<dbReference type="Gene3D" id="3.30.160.60">
    <property type="entry name" value="Classic Zinc Finger"/>
    <property type="match status" value="2"/>
</dbReference>
<evidence type="ECO:0000256" key="5">
    <source>
        <dbReference type="PROSITE-ProRule" id="PRU00042"/>
    </source>
</evidence>
<name>A0ABR2W563_9FUNG</name>
<keyword evidence="2" id="KW-0677">Repeat</keyword>
<keyword evidence="4" id="KW-0862">Zinc</keyword>
<dbReference type="PROSITE" id="PS00028">
    <property type="entry name" value="ZINC_FINGER_C2H2_1"/>
    <property type="match status" value="2"/>
</dbReference>
<comment type="caution">
    <text evidence="8">The sequence shown here is derived from an EMBL/GenBank/DDBJ whole genome shotgun (WGS) entry which is preliminary data.</text>
</comment>
<dbReference type="InterPro" id="IPR013087">
    <property type="entry name" value="Znf_C2H2_type"/>
</dbReference>
<keyword evidence="3 5" id="KW-0863">Zinc-finger</keyword>
<dbReference type="Proteomes" id="UP001479436">
    <property type="component" value="Unassembled WGS sequence"/>
</dbReference>
<dbReference type="InterPro" id="IPR036236">
    <property type="entry name" value="Znf_C2H2_sf"/>
</dbReference>
<organism evidence="8 9">
    <name type="scientific">Basidiobolus ranarum</name>
    <dbReference type="NCBI Taxonomy" id="34480"/>
    <lineage>
        <taxon>Eukaryota</taxon>
        <taxon>Fungi</taxon>
        <taxon>Fungi incertae sedis</taxon>
        <taxon>Zoopagomycota</taxon>
        <taxon>Entomophthoromycotina</taxon>
        <taxon>Basidiobolomycetes</taxon>
        <taxon>Basidiobolales</taxon>
        <taxon>Basidiobolaceae</taxon>
        <taxon>Basidiobolus</taxon>
    </lineage>
</organism>
<feature type="region of interest" description="Disordered" evidence="6">
    <location>
        <begin position="1"/>
        <end position="80"/>
    </location>
</feature>
<gene>
    <name evidence="8" type="primary">YY1_1</name>
    <name evidence="8" type="ORF">K7432_004715</name>
</gene>
<protein>
    <submittedName>
        <fullName evidence="8">Transcriptional repressor protein yy1</fullName>
    </submittedName>
</protein>
<dbReference type="EMBL" id="JASJQH010007044">
    <property type="protein sequence ID" value="KAK9719534.1"/>
    <property type="molecule type" value="Genomic_DNA"/>
</dbReference>
<evidence type="ECO:0000256" key="2">
    <source>
        <dbReference type="ARBA" id="ARBA00022737"/>
    </source>
</evidence>
<dbReference type="SUPFAM" id="SSF57667">
    <property type="entry name" value="beta-beta-alpha zinc fingers"/>
    <property type="match status" value="1"/>
</dbReference>
<keyword evidence="1" id="KW-0479">Metal-binding</keyword>
<evidence type="ECO:0000259" key="7">
    <source>
        <dbReference type="PROSITE" id="PS50157"/>
    </source>
</evidence>
<feature type="compositionally biased region" description="Polar residues" evidence="6">
    <location>
        <begin position="56"/>
        <end position="80"/>
    </location>
</feature>
<evidence type="ECO:0000256" key="6">
    <source>
        <dbReference type="SAM" id="MobiDB-lite"/>
    </source>
</evidence>
<feature type="domain" description="C2H2-type" evidence="7">
    <location>
        <begin position="157"/>
        <end position="181"/>
    </location>
</feature>
<accession>A0ABR2W563</accession>
<sequence length="213" mass="23483">MATLATPTSLPNTGLKLRLSPKTSPSPTLTPQTGSSPDTNEDQPNSLKDRLKDVSESNFNVDTTPSKKSCDTNSENTSIVETPTLSEESIATIQTELKPKKGQHPRKWRKRSLVIRTLTGEVCFSSWCPDGAPLLKRPITLEKFSSPHPIVDSSRPVQCTYPGCNRNFADQSGLTKHLVIHGPKTFFCGLDGCTKSFADRTRLRRHQRGVHGQ</sequence>
<proteinExistence type="predicted"/>
<dbReference type="PROSITE" id="PS50157">
    <property type="entry name" value="ZINC_FINGER_C2H2_2"/>
    <property type="match status" value="2"/>
</dbReference>
<dbReference type="Pfam" id="PF00096">
    <property type="entry name" value="zf-C2H2"/>
    <property type="match status" value="2"/>
</dbReference>
<feature type="compositionally biased region" description="Low complexity" evidence="6">
    <location>
        <begin position="15"/>
        <end position="37"/>
    </location>
</feature>
<evidence type="ECO:0000313" key="9">
    <source>
        <dbReference type="Proteomes" id="UP001479436"/>
    </source>
</evidence>
<reference evidence="8 9" key="1">
    <citation type="submission" date="2023-04" db="EMBL/GenBank/DDBJ databases">
        <title>Genome of Basidiobolus ranarum AG-B5.</title>
        <authorList>
            <person name="Stajich J.E."/>
            <person name="Carter-House D."/>
            <person name="Gryganskyi A."/>
        </authorList>
    </citation>
    <scope>NUCLEOTIDE SEQUENCE [LARGE SCALE GENOMIC DNA]</scope>
    <source>
        <strain evidence="8 9">AG-B5</strain>
    </source>
</reference>
<feature type="compositionally biased region" description="Polar residues" evidence="6">
    <location>
        <begin position="1"/>
        <end position="12"/>
    </location>
</feature>
<keyword evidence="9" id="KW-1185">Reference proteome</keyword>
<dbReference type="PANTHER" id="PTHR14003:SF19">
    <property type="entry name" value="YY2 TRANSCRIPTION FACTOR"/>
    <property type="match status" value="1"/>
</dbReference>
<evidence type="ECO:0000256" key="4">
    <source>
        <dbReference type="ARBA" id="ARBA00022833"/>
    </source>
</evidence>
<dbReference type="PANTHER" id="PTHR14003">
    <property type="entry name" value="TRANSCRIPTIONAL REPRESSOR PROTEIN YY"/>
    <property type="match status" value="1"/>
</dbReference>
<evidence type="ECO:0000256" key="3">
    <source>
        <dbReference type="ARBA" id="ARBA00022771"/>
    </source>
</evidence>
<dbReference type="SMART" id="SM00355">
    <property type="entry name" value="ZnF_C2H2"/>
    <property type="match status" value="2"/>
</dbReference>
<evidence type="ECO:0000256" key="1">
    <source>
        <dbReference type="ARBA" id="ARBA00022723"/>
    </source>
</evidence>